<feature type="transmembrane region" description="Helical" evidence="5">
    <location>
        <begin position="24"/>
        <end position="45"/>
    </location>
</feature>
<dbReference type="Pfam" id="PF13520">
    <property type="entry name" value="AA_permease_2"/>
    <property type="match status" value="1"/>
</dbReference>
<keyword evidence="2 5" id="KW-0812">Transmembrane</keyword>
<feature type="transmembrane region" description="Helical" evidence="5">
    <location>
        <begin position="117"/>
        <end position="136"/>
    </location>
</feature>
<accession>A0A1J7BIB8</accession>
<feature type="transmembrane region" description="Helical" evidence="5">
    <location>
        <begin position="531"/>
        <end position="549"/>
    </location>
</feature>
<comment type="caution">
    <text evidence="6">The sequence shown here is derived from an EMBL/GenBank/DDBJ whole genome shotgun (WGS) entry which is preliminary data.</text>
</comment>
<feature type="transmembrane region" description="Helical" evidence="5">
    <location>
        <begin position="52"/>
        <end position="75"/>
    </location>
</feature>
<gene>
    <name evidence="6" type="ORF">BIV57_05705</name>
</gene>
<keyword evidence="7" id="KW-1185">Reference proteome</keyword>
<organism evidence="6 7">
    <name type="scientific">Mangrovactinospora gilvigrisea</name>
    <dbReference type="NCBI Taxonomy" id="1428644"/>
    <lineage>
        <taxon>Bacteria</taxon>
        <taxon>Bacillati</taxon>
        <taxon>Actinomycetota</taxon>
        <taxon>Actinomycetes</taxon>
        <taxon>Kitasatosporales</taxon>
        <taxon>Streptomycetaceae</taxon>
        <taxon>Mangrovactinospora</taxon>
    </lineage>
</organism>
<dbReference type="EMBL" id="MLCF01000022">
    <property type="protein sequence ID" value="OIV38390.1"/>
    <property type="molecule type" value="Genomic_DNA"/>
</dbReference>
<feature type="transmembrane region" description="Helical" evidence="5">
    <location>
        <begin position="214"/>
        <end position="234"/>
    </location>
</feature>
<feature type="transmembrane region" description="Helical" evidence="5">
    <location>
        <begin position="296"/>
        <end position="320"/>
    </location>
</feature>
<feature type="transmembrane region" description="Helical" evidence="5">
    <location>
        <begin position="170"/>
        <end position="194"/>
    </location>
</feature>
<dbReference type="Proteomes" id="UP000243342">
    <property type="component" value="Unassembled WGS sequence"/>
</dbReference>
<name>A0A1J7BIB8_9ACTN</name>
<evidence type="ECO:0000256" key="4">
    <source>
        <dbReference type="ARBA" id="ARBA00023136"/>
    </source>
</evidence>
<dbReference type="GO" id="GO:0022857">
    <property type="term" value="F:transmembrane transporter activity"/>
    <property type="evidence" value="ECO:0007669"/>
    <property type="project" value="InterPro"/>
</dbReference>
<feature type="transmembrane region" description="Helical" evidence="5">
    <location>
        <begin position="255"/>
        <end position="276"/>
    </location>
</feature>
<evidence type="ECO:0008006" key="8">
    <source>
        <dbReference type="Google" id="ProtNLM"/>
    </source>
</evidence>
<evidence type="ECO:0000256" key="1">
    <source>
        <dbReference type="ARBA" id="ARBA00004141"/>
    </source>
</evidence>
<dbReference type="RefSeq" id="WP_071655581.1">
    <property type="nucleotide sequence ID" value="NZ_MLCF01000022.1"/>
</dbReference>
<feature type="transmembrane region" description="Helical" evidence="5">
    <location>
        <begin position="499"/>
        <end position="519"/>
    </location>
</feature>
<evidence type="ECO:0000256" key="5">
    <source>
        <dbReference type="SAM" id="Phobius"/>
    </source>
</evidence>
<dbReference type="OrthoDB" id="9762947at2"/>
<dbReference type="STRING" id="1428644.BIV57_05705"/>
<dbReference type="AlphaFoldDB" id="A0A1J7BIB8"/>
<protein>
    <recommendedName>
        <fullName evidence="8">Amino acid permease</fullName>
    </recommendedName>
</protein>
<dbReference type="Gene3D" id="1.20.1740.10">
    <property type="entry name" value="Amino acid/polyamine transporter I"/>
    <property type="match status" value="1"/>
</dbReference>
<evidence type="ECO:0000313" key="6">
    <source>
        <dbReference type="EMBL" id="OIV38390.1"/>
    </source>
</evidence>
<sequence>MSIGDVLKRAGLEASPEGEDGSRFSVLGLVGLAAGGMIGSGWLLGAVGQQPLGIAALWAWVLGGALILVLAAVMVELGTAAPRSGGLIFLPLQSSGPLLATVVATALWLFYALNAAVEAVAMTTALAAALHLQSALLDAKGLTVRGELCSIFFMAVISAVNLLGMKSFIWITNVLTLFKIVVPLLVVGLLFGHGFHFASVTTGQEDTVGELGRAWPAVVGGSVLFAYIGFQGPLDFAGDIKRRRLSEATRLRRAVFGALIGTIVLYVLVQFAVLGHRYGIPAGAGDARTEATLAHLLPWGGTVFLVDAVLAPFGAGLVFVRVLSREVAALSSAHLAHRGLRTLRASRITLPGRAVHEAYWVVLLVNFVISCAALLLLHGNWLRIATTIGILALIVYAVPGVVLVALRDALQANRPRSARRLRWRNILARAGFLAVALVLFRVSIQQLAYAMAALAAGSALLLVLPALSRGRLPFSDRLFAWYEAQPHAERFLRWRTEPAVWTVGTLVAYLGGLTLAAFVRGRWADHGIRELGLGLAVLAMAAVAFELLVRQSRMHLAREAPTLPVPRPAIDA</sequence>
<feature type="transmembrane region" description="Helical" evidence="5">
    <location>
        <begin position="448"/>
        <end position="467"/>
    </location>
</feature>
<evidence type="ECO:0000256" key="3">
    <source>
        <dbReference type="ARBA" id="ARBA00022989"/>
    </source>
</evidence>
<keyword evidence="4 5" id="KW-0472">Membrane</keyword>
<feature type="transmembrane region" description="Helical" evidence="5">
    <location>
        <begin position="358"/>
        <end position="378"/>
    </location>
</feature>
<feature type="transmembrane region" description="Helical" evidence="5">
    <location>
        <begin position="426"/>
        <end position="442"/>
    </location>
</feature>
<feature type="transmembrane region" description="Helical" evidence="5">
    <location>
        <begin position="384"/>
        <end position="406"/>
    </location>
</feature>
<evidence type="ECO:0000256" key="2">
    <source>
        <dbReference type="ARBA" id="ARBA00022692"/>
    </source>
</evidence>
<feature type="transmembrane region" description="Helical" evidence="5">
    <location>
        <begin position="87"/>
        <end position="110"/>
    </location>
</feature>
<dbReference type="PANTHER" id="PTHR47547:SF1">
    <property type="entry name" value="ASPARTATE-PROTON SYMPORTER"/>
    <property type="match status" value="1"/>
</dbReference>
<dbReference type="GO" id="GO:0016020">
    <property type="term" value="C:membrane"/>
    <property type="evidence" value="ECO:0007669"/>
    <property type="project" value="UniProtKB-SubCell"/>
</dbReference>
<keyword evidence="3 5" id="KW-1133">Transmembrane helix</keyword>
<comment type="subcellular location">
    <subcellularLocation>
        <location evidence="1">Membrane</location>
        <topology evidence="1">Multi-pass membrane protein</topology>
    </subcellularLocation>
</comment>
<proteinExistence type="predicted"/>
<dbReference type="InterPro" id="IPR002293">
    <property type="entry name" value="AA/rel_permease1"/>
</dbReference>
<dbReference type="PANTHER" id="PTHR47547">
    <property type="match status" value="1"/>
</dbReference>
<feature type="transmembrane region" description="Helical" evidence="5">
    <location>
        <begin position="142"/>
        <end position="163"/>
    </location>
</feature>
<reference evidence="6 7" key="1">
    <citation type="submission" date="2016-10" db="EMBL/GenBank/DDBJ databases">
        <title>Genome sequence of Streptomyces gilvigriseus MUSC 26.</title>
        <authorList>
            <person name="Lee L.-H."/>
            <person name="Ser H.-L."/>
        </authorList>
    </citation>
    <scope>NUCLEOTIDE SEQUENCE [LARGE SCALE GENOMIC DNA]</scope>
    <source>
        <strain evidence="6 7">MUSC 26</strain>
    </source>
</reference>
<evidence type="ECO:0000313" key="7">
    <source>
        <dbReference type="Proteomes" id="UP000243342"/>
    </source>
</evidence>
<dbReference type="InterPro" id="IPR052962">
    <property type="entry name" value="AA_Transporter_AGT"/>
</dbReference>